<proteinExistence type="predicted"/>
<name>A0A1T4SM48_VIBCI</name>
<dbReference type="EMBL" id="FUXB01000043">
    <property type="protein sequence ID" value="SKA29226.1"/>
    <property type="molecule type" value="Genomic_DNA"/>
</dbReference>
<dbReference type="RefSeq" id="WP_303046256.1">
    <property type="nucleotide sequence ID" value="NZ_FUXB01000043.1"/>
</dbReference>
<protein>
    <submittedName>
        <fullName evidence="2">RHS repeat-associated core domain-containing protein</fullName>
    </submittedName>
</protein>
<dbReference type="Proteomes" id="UP000190834">
    <property type="component" value="Unassembled WGS sequence"/>
</dbReference>
<sequence>AHYETWGEAKIAIERVVNPLRFQGQYYDDETGLHYNLARYYDPRTGRFIQPDPIGLLGGLNHYQYAPNPVMWIDPTGLCAKEDSTLPIDALAENPQQTLITSTLPASYQSTTLDSSPVGQLSSTTSSKKSTDLGKLGSALSDSVDKNVIDQNTSDKLYALADAGVATPAQIKQGLGDEEFLNLFSEVNERKCNVPDKAICPDSLDDAQIILKNRREQIAKKGYQPKYSDAELAELAQYGDIGSERFQVRFMEEGFLNDRNTPDIALSGKMGMVMKTETGEGAKYWSTSFDQLEDADTDPKLISEKLGLEYDPAKKYVLVVVDTEKSTPLTGVKSVPATFEKVSEFANTELPADFPKDFTDKVMTPEFQAAYAEHYNAAVESGDLPNHWSRDTKKFEDYLQATGISKEERELFTKRMVMHDKIGNNQDYVGNGLTKDLNPNSANQFGAVETLNFERKTINLKELHDADAIVIIKDLKPL</sequence>
<reference evidence="3" key="1">
    <citation type="submission" date="2017-02" db="EMBL/GenBank/DDBJ databases">
        <authorList>
            <person name="Varghese N."/>
            <person name="Submissions S."/>
        </authorList>
    </citation>
    <scope>NUCLEOTIDE SEQUENCE [LARGE SCALE GENOMIC DNA]</scope>
    <source>
        <strain evidence="3">DSM 19608</strain>
    </source>
</reference>
<organism evidence="2 3">
    <name type="scientific">Vibrio cincinnatiensis DSM 19608</name>
    <dbReference type="NCBI Taxonomy" id="1123491"/>
    <lineage>
        <taxon>Bacteria</taxon>
        <taxon>Pseudomonadati</taxon>
        <taxon>Pseudomonadota</taxon>
        <taxon>Gammaproteobacteria</taxon>
        <taxon>Vibrionales</taxon>
        <taxon>Vibrionaceae</taxon>
        <taxon>Vibrio</taxon>
    </lineage>
</organism>
<evidence type="ECO:0000313" key="3">
    <source>
        <dbReference type="Proteomes" id="UP000190834"/>
    </source>
</evidence>
<accession>A0A1T4SM48</accession>
<feature type="compositionally biased region" description="Low complexity" evidence="1">
    <location>
        <begin position="119"/>
        <end position="133"/>
    </location>
</feature>
<evidence type="ECO:0000313" key="2">
    <source>
        <dbReference type="EMBL" id="SKA29226.1"/>
    </source>
</evidence>
<gene>
    <name evidence="2" type="ORF">SAMN02745782_03369</name>
</gene>
<dbReference type="NCBIfam" id="TIGR03696">
    <property type="entry name" value="Rhs_assc_core"/>
    <property type="match status" value="1"/>
</dbReference>
<feature type="region of interest" description="Disordered" evidence="1">
    <location>
        <begin position="111"/>
        <end position="133"/>
    </location>
</feature>
<dbReference type="STRING" id="1123491.SAMN02745782_03369"/>
<dbReference type="PANTHER" id="PTHR32305">
    <property type="match status" value="1"/>
</dbReference>
<dbReference type="Gene3D" id="2.180.10.10">
    <property type="entry name" value="RHS repeat-associated core"/>
    <property type="match status" value="1"/>
</dbReference>
<dbReference type="InterPro" id="IPR050708">
    <property type="entry name" value="T6SS_VgrG/RHS"/>
</dbReference>
<keyword evidence="3" id="KW-1185">Reference proteome</keyword>
<evidence type="ECO:0000256" key="1">
    <source>
        <dbReference type="SAM" id="MobiDB-lite"/>
    </source>
</evidence>
<dbReference type="PANTHER" id="PTHR32305:SF15">
    <property type="entry name" value="PROTEIN RHSA-RELATED"/>
    <property type="match status" value="1"/>
</dbReference>
<feature type="non-terminal residue" evidence="2">
    <location>
        <position position="1"/>
    </location>
</feature>
<dbReference type="InterPro" id="IPR022385">
    <property type="entry name" value="Rhs_assc_core"/>
</dbReference>
<dbReference type="AlphaFoldDB" id="A0A1T4SM48"/>